<proteinExistence type="predicted"/>
<dbReference type="InterPro" id="IPR011055">
    <property type="entry name" value="Dup_hybrid_motif"/>
</dbReference>
<reference evidence="2" key="1">
    <citation type="journal article" date="2013" name="Extremophiles">
        <title>Proteinivorax tanatarense gen. nov., sp. nov., an anaerobic, haloalkaliphilic, proteolytic bacterium isolated from a decaying algal bloom, and proposal of Proteinivoraceae fam. nov.</title>
        <authorList>
            <person name="Kevbrin V."/>
            <person name="Boltyanskaya Y."/>
            <person name="Zhilina T."/>
            <person name="Kolganova T."/>
            <person name="Lavrentjeva E."/>
            <person name="Kuznetsov B."/>
        </authorList>
    </citation>
    <scope>NUCLEOTIDE SEQUENCE</scope>
    <source>
        <strain evidence="2">Z-910T</strain>
    </source>
</reference>
<dbReference type="RefSeq" id="WP_350343896.1">
    <property type="nucleotide sequence ID" value="NZ_CP158367.1"/>
</dbReference>
<evidence type="ECO:0000313" key="2">
    <source>
        <dbReference type="EMBL" id="XBX75151.1"/>
    </source>
</evidence>
<dbReference type="SUPFAM" id="SSF51261">
    <property type="entry name" value="Duplicated hybrid motif"/>
    <property type="match status" value="1"/>
</dbReference>
<dbReference type="InterPro" id="IPR016047">
    <property type="entry name" value="M23ase_b-sheet_dom"/>
</dbReference>
<dbReference type="CDD" id="cd12797">
    <property type="entry name" value="M23_peptidase"/>
    <property type="match status" value="1"/>
</dbReference>
<dbReference type="EMBL" id="CP158367">
    <property type="protein sequence ID" value="XBX75151.1"/>
    <property type="molecule type" value="Genomic_DNA"/>
</dbReference>
<feature type="domain" description="M23ase beta-sheet core" evidence="1">
    <location>
        <begin position="71"/>
        <end position="159"/>
    </location>
</feature>
<accession>A0AAU7VMP1</accession>
<dbReference type="Gene3D" id="2.70.70.10">
    <property type="entry name" value="Glucose Permease (Domain IIA)"/>
    <property type="match status" value="1"/>
</dbReference>
<sequence length="209" mass="23507">MKNYETVRVHPIFKRAMSYAEHFAGNLKNLGDSLGRDCFVEALDISATSRKGFSKRYKNDGMKNEDWFTFGAEVLAPVSGKVTSVYVNPITNTPGSYEQSKPSSITICREDGKNILLAHIQDPLLKEGEKVKEGQVIAYGGNNGPSRLPHVHIGAWKGEDCFQIEFDLYKMGELVKEVGEVFYVTGFTEQEYKEFMMKASNKDNVKEKS</sequence>
<dbReference type="PANTHER" id="PTHR21666">
    <property type="entry name" value="PEPTIDASE-RELATED"/>
    <property type="match status" value="1"/>
</dbReference>
<dbReference type="Pfam" id="PF01551">
    <property type="entry name" value="Peptidase_M23"/>
    <property type="match status" value="1"/>
</dbReference>
<organism evidence="2">
    <name type="scientific">Proteinivorax tanatarense</name>
    <dbReference type="NCBI Taxonomy" id="1260629"/>
    <lineage>
        <taxon>Bacteria</taxon>
        <taxon>Bacillati</taxon>
        <taxon>Bacillota</taxon>
        <taxon>Clostridia</taxon>
        <taxon>Eubacteriales</taxon>
        <taxon>Proteinivoracaceae</taxon>
        <taxon>Proteinivorax</taxon>
    </lineage>
</organism>
<reference evidence="2" key="2">
    <citation type="submission" date="2024-06" db="EMBL/GenBank/DDBJ databases">
        <authorList>
            <person name="Petrova K.O."/>
            <person name="Toshchakov S.V."/>
            <person name="Boltjanskaja Y.V."/>
            <person name="Kevbrin V."/>
        </authorList>
    </citation>
    <scope>NUCLEOTIDE SEQUENCE</scope>
    <source>
        <strain evidence="2">Z-910T</strain>
    </source>
</reference>
<dbReference type="InterPro" id="IPR050570">
    <property type="entry name" value="Cell_wall_metabolism_enzyme"/>
</dbReference>
<protein>
    <submittedName>
        <fullName evidence="2">Peptidoglycan DD-metalloendopeptidase family protein</fullName>
    </submittedName>
</protein>
<dbReference type="PANTHER" id="PTHR21666:SF270">
    <property type="entry name" value="MUREIN HYDROLASE ACTIVATOR ENVC"/>
    <property type="match status" value="1"/>
</dbReference>
<evidence type="ECO:0000259" key="1">
    <source>
        <dbReference type="Pfam" id="PF01551"/>
    </source>
</evidence>
<name>A0AAU7VMP1_9FIRM</name>
<gene>
    <name evidence="2" type="ORF">PRVXT_000257</name>
</gene>
<dbReference type="GO" id="GO:0004222">
    <property type="term" value="F:metalloendopeptidase activity"/>
    <property type="evidence" value="ECO:0007669"/>
    <property type="project" value="TreeGrafter"/>
</dbReference>
<dbReference type="AlphaFoldDB" id="A0AAU7VMP1"/>